<keyword evidence="2" id="KW-1185">Reference proteome</keyword>
<comment type="caution">
    <text evidence="1">The sequence shown here is derived from an EMBL/GenBank/DDBJ whole genome shotgun (WGS) entry which is preliminary data.</text>
</comment>
<reference evidence="1" key="1">
    <citation type="submission" date="2022-04" db="EMBL/GenBank/DDBJ databases">
        <title>Jade perch genome.</title>
        <authorList>
            <person name="Chao B."/>
        </authorList>
    </citation>
    <scope>NUCLEOTIDE SEQUENCE</scope>
    <source>
        <strain evidence="1">CB-2022</strain>
    </source>
</reference>
<proteinExistence type="predicted"/>
<evidence type="ECO:0000313" key="2">
    <source>
        <dbReference type="Proteomes" id="UP000831701"/>
    </source>
</evidence>
<accession>A0ACB8VND2</accession>
<evidence type="ECO:0000313" key="1">
    <source>
        <dbReference type="EMBL" id="KAI3357192.1"/>
    </source>
</evidence>
<gene>
    <name evidence="1" type="ORF">L3Q82_015647</name>
</gene>
<dbReference type="Proteomes" id="UP000831701">
    <property type="component" value="Chromosome 19"/>
</dbReference>
<dbReference type="EMBL" id="CM041549">
    <property type="protein sequence ID" value="KAI3357192.1"/>
    <property type="molecule type" value="Genomic_DNA"/>
</dbReference>
<sequence>MYVCCLRCCIPWPCFEILGKEDHKICQHYVQAPNDVKVEFLHEPDPKYDTIVVSWKPSYYGIAFLRGFQVSLQVLGGSSIGCHLYLFHRNLSLPASYAQKVYKSDPFPGLSLGSQYAVTVMALPVPEDWERFYHSKIFSTRSCAEKNGVEQCRKAWHLSIFYGMVPDWYPKHIETQQEGTSITVTFKLAPPNLGIRSYFSVCYTNGMKKYIDIIPNSSRNTTHHSYQMNDLQEGTNYTCEIAANEVDAVRKIFNIQVMPFHKGRGSCALPLYVTPSLTMMLPQCLAVVAIFIALLAAITRKRLKMQMKKLDIEPDIIMQHQDSRTQEEVIALPGNRLIPPRLLICYSSYDGPAHVKAVVQLGAFIQKHMAAQVVCLDLWDSLSVAEEGSMAWYCRQIRESDFILVICSRGFNHRPKPPVPDGSNDDEEANKGLDFGSNIFSSDIAVQVVGEEVGRAKASGQNLSKYMAAIFEYSEEMDIPTELRLVSQYTLTSDLPLLFSHLHGLALHRPGGYLKINHISEEGFTKLPAGAALQWAIYEAGMEMRAAKHHAVEGGD</sequence>
<name>A0ACB8VND2_9TELE</name>
<protein>
    <submittedName>
        <fullName evidence="1">Uncharacterized protein</fullName>
    </submittedName>
</protein>
<organism evidence="1 2">
    <name type="scientific">Scortum barcoo</name>
    <name type="common">barcoo grunter</name>
    <dbReference type="NCBI Taxonomy" id="214431"/>
    <lineage>
        <taxon>Eukaryota</taxon>
        <taxon>Metazoa</taxon>
        <taxon>Chordata</taxon>
        <taxon>Craniata</taxon>
        <taxon>Vertebrata</taxon>
        <taxon>Euteleostomi</taxon>
        <taxon>Actinopterygii</taxon>
        <taxon>Neopterygii</taxon>
        <taxon>Teleostei</taxon>
        <taxon>Neoteleostei</taxon>
        <taxon>Acanthomorphata</taxon>
        <taxon>Eupercaria</taxon>
        <taxon>Centrarchiformes</taxon>
        <taxon>Terapontoidei</taxon>
        <taxon>Terapontidae</taxon>
        <taxon>Scortum</taxon>
    </lineage>
</organism>